<evidence type="ECO:0000313" key="3">
    <source>
        <dbReference type="Proteomes" id="UP000095713"/>
    </source>
</evidence>
<reference evidence="2 3" key="1">
    <citation type="submission" date="2016-05" db="EMBL/GenBank/DDBJ databases">
        <title>Draft Genome Sequence of Algibacter sp. Strain SK-16 Isolated from the Surface Water of Aburatsubo Inlet.</title>
        <authorList>
            <person name="Wong S.-K."/>
            <person name="Yoshizawa S."/>
            <person name="Nakajima Y."/>
            <person name="Ogura Y."/>
            <person name="Tetsuya H."/>
            <person name="Hamasaki K."/>
        </authorList>
    </citation>
    <scope>NUCLEOTIDE SEQUENCE [LARGE SCALE GENOMIC DNA]</scope>
    <source>
        <strain evidence="2 3">SK-16</strain>
    </source>
</reference>
<protein>
    <recommendedName>
        <fullName evidence="4">DUF3575 domain-containing protein</fullName>
    </recommendedName>
</protein>
<dbReference type="EMBL" id="MDJD01000006">
    <property type="protein sequence ID" value="OEK09793.1"/>
    <property type="molecule type" value="Genomic_DNA"/>
</dbReference>
<dbReference type="RefSeq" id="WP_069828453.1">
    <property type="nucleotide sequence ID" value="NZ_MDJD01000006.1"/>
</dbReference>
<dbReference type="Proteomes" id="UP000095713">
    <property type="component" value="Unassembled WGS sequence"/>
</dbReference>
<evidence type="ECO:0000256" key="1">
    <source>
        <dbReference type="SAM" id="SignalP"/>
    </source>
</evidence>
<gene>
    <name evidence="2" type="ORF">A8C32_09785</name>
</gene>
<name>A0A1E5TEJ0_9FLAO</name>
<evidence type="ECO:0000313" key="2">
    <source>
        <dbReference type="EMBL" id="OEK09793.1"/>
    </source>
</evidence>
<dbReference type="STRING" id="1849968.A8C32_09785"/>
<dbReference type="AlphaFoldDB" id="A0A1E5TEJ0"/>
<sequence length="187" mass="21612">MKQTAIKFVMLSFLISSSIYAQETKDTSAKKHELSFDLLELITRNKFELSYRYLLNKSNSIGSNISFSPDKKSLWKAQKFQENFTLDINYQHYFSKKYAQGFYLQAFTEYSSGKSFIENNYNPDNFKKYNALGLGAGMGYKHVFKKGFFIDADIKFTGNLVNSLENNSAYYFPEAKAFIGFSVGKRF</sequence>
<evidence type="ECO:0008006" key="4">
    <source>
        <dbReference type="Google" id="ProtNLM"/>
    </source>
</evidence>
<feature type="chain" id="PRO_5009186403" description="DUF3575 domain-containing protein" evidence="1">
    <location>
        <begin position="22"/>
        <end position="187"/>
    </location>
</feature>
<comment type="caution">
    <text evidence="2">The sequence shown here is derived from an EMBL/GenBank/DDBJ whole genome shotgun (WGS) entry which is preliminary data.</text>
</comment>
<proteinExistence type="predicted"/>
<organism evidence="2 3">
    <name type="scientific">Flavivirga aquatica</name>
    <dbReference type="NCBI Taxonomy" id="1849968"/>
    <lineage>
        <taxon>Bacteria</taxon>
        <taxon>Pseudomonadati</taxon>
        <taxon>Bacteroidota</taxon>
        <taxon>Flavobacteriia</taxon>
        <taxon>Flavobacteriales</taxon>
        <taxon>Flavobacteriaceae</taxon>
        <taxon>Flavivirga</taxon>
    </lineage>
</organism>
<dbReference type="OrthoDB" id="768080at2"/>
<accession>A0A1E5TEJ0</accession>
<keyword evidence="3" id="KW-1185">Reference proteome</keyword>
<keyword evidence="1" id="KW-0732">Signal</keyword>
<feature type="signal peptide" evidence="1">
    <location>
        <begin position="1"/>
        <end position="21"/>
    </location>
</feature>